<dbReference type="PROSITE" id="PS01256">
    <property type="entry name" value="CULLIN_1"/>
    <property type="match status" value="1"/>
</dbReference>
<dbReference type="GO" id="GO:0000209">
    <property type="term" value="P:protein polyubiquitination"/>
    <property type="evidence" value="ECO:0007669"/>
    <property type="project" value="UniProtKB-ARBA"/>
</dbReference>
<dbReference type="InterPro" id="IPR036388">
    <property type="entry name" value="WH-like_DNA-bd_sf"/>
</dbReference>
<evidence type="ECO:0000256" key="3">
    <source>
        <dbReference type="ARBA" id="ARBA00022499"/>
    </source>
</evidence>
<dbReference type="InterPro" id="IPR045093">
    <property type="entry name" value="Cullin"/>
</dbReference>
<evidence type="ECO:0000256" key="4">
    <source>
        <dbReference type="ARBA" id="ARBA00022786"/>
    </source>
</evidence>
<dbReference type="FunFam" id="3.30.230.130:FF:000003">
    <property type="entry name" value="Cullin 2"/>
    <property type="match status" value="1"/>
</dbReference>
<feature type="domain" description="Cullin family profile" evidence="9">
    <location>
        <begin position="318"/>
        <end position="545"/>
    </location>
</feature>
<reference evidence="10" key="2">
    <citation type="submission" date="2025-08" db="UniProtKB">
        <authorList>
            <consortium name="Ensembl"/>
        </authorList>
    </citation>
    <scope>IDENTIFICATION</scope>
</reference>
<dbReference type="FunFam" id="1.10.10.10:FF:000014">
    <property type="entry name" value="Cullin 1"/>
    <property type="match status" value="1"/>
</dbReference>
<dbReference type="InterPro" id="IPR036390">
    <property type="entry name" value="WH_DNA-bd_sf"/>
</dbReference>
<dbReference type="InterPro" id="IPR016159">
    <property type="entry name" value="Cullin_repeat-like_dom_sf"/>
</dbReference>
<evidence type="ECO:0000256" key="6">
    <source>
        <dbReference type="PROSITE-ProRule" id="PRU00330"/>
    </source>
</evidence>
<evidence type="ECO:0000256" key="8">
    <source>
        <dbReference type="SAM" id="MobiDB-lite"/>
    </source>
</evidence>
<dbReference type="FunFam" id="1.20.1310.10:FF:000011">
    <property type="entry name" value="Cullin 1"/>
    <property type="match status" value="1"/>
</dbReference>
<keyword evidence="5" id="KW-0832">Ubl conjugation</keyword>
<dbReference type="SMART" id="SM00884">
    <property type="entry name" value="Cullin_Nedd8"/>
    <property type="match status" value="1"/>
</dbReference>
<dbReference type="Gene3D" id="4.10.1030.10">
    <property type="entry name" value="Ring Box Chain A, domain 5"/>
    <property type="match status" value="1"/>
</dbReference>
<dbReference type="FunFam" id="4.10.1030.10:FF:000001">
    <property type="entry name" value="Putative Cullin-1"/>
    <property type="match status" value="1"/>
</dbReference>
<dbReference type="FunFam" id="1.10.10.10:FF:000161">
    <property type="entry name" value="Cullin 1"/>
    <property type="match status" value="1"/>
</dbReference>
<comment type="similarity">
    <text evidence="2 6 7">Belongs to the cullin family.</text>
</comment>
<organism evidence="10 11">
    <name type="scientific">Oncorhynchus tshawytscha</name>
    <name type="common">Chinook salmon</name>
    <name type="synonym">Salmo tshawytscha</name>
    <dbReference type="NCBI Taxonomy" id="74940"/>
    <lineage>
        <taxon>Eukaryota</taxon>
        <taxon>Metazoa</taxon>
        <taxon>Chordata</taxon>
        <taxon>Craniata</taxon>
        <taxon>Vertebrata</taxon>
        <taxon>Euteleostomi</taxon>
        <taxon>Actinopterygii</taxon>
        <taxon>Neopterygii</taxon>
        <taxon>Teleostei</taxon>
        <taxon>Protacanthopterygii</taxon>
        <taxon>Salmoniformes</taxon>
        <taxon>Salmonidae</taxon>
        <taxon>Salmoninae</taxon>
        <taxon>Oncorhynchus</taxon>
    </lineage>
</organism>
<dbReference type="InterPro" id="IPR001373">
    <property type="entry name" value="Cullin_N"/>
</dbReference>
<dbReference type="GeneTree" id="ENSGT00940000154774"/>
<dbReference type="GO" id="GO:0006511">
    <property type="term" value="P:ubiquitin-dependent protein catabolic process"/>
    <property type="evidence" value="ECO:0007669"/>
    <property type="project" value="InterPro"/>
</dbReference>
<dbReference type="Ensembl" id="ENSOTST00005187273.1">
    <property type="protein sequence ID" value="ENSOTSP00005124475.1"/>
    <property type="gene ID" value="ENSOTSG00005011154.2"/>
</dbReference>
<dbReference type="SMART" id="SM00182">
    <property type="entry name" value="CULLIN"/>
    <property type="match status" value="1"/>
</dbReference>
<dbReference type="Pfam" id="PF10557">
    <property type="entry name" value="Cullin_Nedd8"/>
    <property type="match status" value="1"/>
</dbReference>
<dbReference type="Proteomes" id="UP000694402">
    <property type="component" value="Unassembled WGS sequence"/>
</dbReference>
<dbReference type="Pfam" id="PF00888">
    <property type="entry name" value="Cullin"/>
    <property type="match status" value="1"/>
</dbReference>
<accession>A0AAZ3Q7X0</accession>
<sequence>MSSNRGQNPHGLKQIGLDQIWDDLRAGIHQVYTRQSMAKSRYMELYTHVYNYCTSVHQSSQGRGSAVPNKPSKKSSTPGGAQFVGLELYKRLKEFLKNYLTSLLMDGEDLMDECVLKFYTQQWEDYRFSSKVLNGICAYLNRHWVRRECDEGRKGIYEIYSVRGRKEGRKEGRGCLCVTNAVLKLIEKERNGETINTRLISGVVQSYVELGLNEEDAFAKGPTLSVYKEYFECQFLTDTERFYTRESTEFLQQNPVTEYMKKDPKVYVQTTLNVHKKYNALVMSAFNNDAGFVAALDKACGRFINNNTVTKMAQSSSKSPELLARYCDSLLKKSSKNPEEAELEDTLNQVMVVFKYIEDKDVFQKFYAKMLAKRLVHQNSASDDAEASMISKLKQACGFEYTSKLQRMFQDIGVSKDLNEQFKKHLTNSEPLDLDFSIQVLSSGSWPFQQSCTFALPSELERSYQRFTAFYGSRHSGRKLTWLYHLSKGELVTNCFKNRYTLQASTFQMAILLQYNTEDLYSVQQLTDSTQIKTDILVQVLQILLKSKLLVLEDENANIDEVEFKPETLIKLFLGYKNKKLRVNINVPMKTEQKQEQETTHKNIEEDRKLLIQAAIVRIMKMRKVLKHQQLLAEVLNQLSSRFKPRVPVIKKCIDILIEKEYLERVDGEKDTYSYLA</sequence>
<dbReference type="Gene3D" id="1.10.10.10">
    <property type="entry name" value="Winged helix-like DNA-binding domain superfamily/Winged helix DNA-binding domain"/>
    <property type="match status" value="2"/>
</dbReference>
<name>A0AAZ3Q7X0_ONCTS</name>
<dbReference type="InterPro" id="IPR016158">
    <property type="entry name" value="Cullin_homology"/>
</dbReference>
<gene>
    <name evidence="10" type="primary">CUL1</name>
</gene>
<comment type="pathway">
    <text evidence="1">Protein modification; protein ubiquitination.</text>
</comment>
<evidence type="ECO:0000259" key="9">
    <source>
        <dbReference type="PROSITE" id="PS50069"/>
    </source>
</evidence>
<dbReference type="SUPFAM" id="SSF74788">
    <property type="entry name" value="Cullin repeat-like"/>
    <property type="match status" value="1"/>
</dbReference>
<evidence type="ECO:0000256" key="1">
    <source>
        <dbReference type="ARBA" id="ARBA00004906"/>
    </source>
</evidence>
<dbReference type="Gene3D" id="1.20.1310.10">
    <property type="entry name" value="Cullin Repeats"/>
    <property type="match status" value="3"/>
</dbReference>
<dbReference type="InterPro" id="IPR036317">
    <property type="entry name" value="Cullin_homology_sf"/>
</dbReference>
<dbReference type="FunFam" id="1.20.1310.10:FF:000023">
    <property type="entry name" value="cullin-1"/>
    <property type="match status" value="1"/>
</dbReference>
<dbReference type="Pfam" id="PF26557">
    <property type="entry name" value="Cullin_AB"/>
    <property type="match status" value="1"/>
</dbReference>
<keyword evidence="11" id="KW-1185">Reference proteome</keyword>
<evidence type="ECO:0000313" key="10">
    <source>
        <dbReference type="Ensembl" id="ENSOTSP00005124475.1"/>
    </source>
</evidence>
<keyword evidence="3" id="KW-1017">Isopeptide bond</keyword>
<evidence type="ECO:0000256" key="7">
    <source>
        <dbReference type="RuleBase" id="RU003829"/>
    </source>
</evidence>
<dbReference type="InterPro" id="IPR016157">
    <property type="entry name" value="Cullin_CS"/>
</dbReference>
<feature type="region of interest" description="Disordered" evidence="8">
    <location>
        <begin position="59"/>
        <end position="79"/>
    </location>
</feature>
<protein>
    <recommendedName>
        <fullName evidence="9">Cullin family profile domain-containing protein</fullName>
    </recommendedName>
</protein>
<evidence type="ECO:0000256" key="2">
    <source>
        <dbReference type="ARBA" id="ARBA00006019"/>
    </source>
</evidence>
<keyword evidence="4" id="KW-0833">Ubl conjugation pathway</keyword>
<dbReference type="GO" id="GO:0019005">
    <property type="term" value="C:SCF ubiquitin ligase complex"/>
    <property type="evidence" value="ECO:0007669"/>
    <property type="project" value="UniProtKB-ARBA"/>
</dbReference>
<reference evidence="11" key="1">
    <citation type="journal article" date="2018" name="PLoS ONE">
        <title>Chinook salmon (Oncorhynchus tshawytscha) genome and transcriptome.</title>
        <authorList>
            <person name="Christensen K.A."/>
            <person name="Leong J.S."/>
            <person name="Sakhrani D."/>
            <person name="Biagi C.A."/>
            <person name="Minkley D.R."/>
            <person name="Withler R.E."/>
            <person name="Rondeau E.B."/>
            <person name="Koop B.F."/>
            <person name="Devlin R.H."/>
        </authorList>
    </citation>
    <scope>NUCLEOTIDE SEQUENCE [LARGE SCALE GENOMIC DNA]</scope>
</reference>
<reference evidence="10" key="3">
    <citation type="submission" date="2025-09" db="UniProtKB">
        <authorList>
            <consortium name="Ensembl"/>
        </authorList>
    </citation>
    <scope>IDENTIFICATION</scope>
</reference>
<dbReference type="GO" id="GO:0031625">
    <property type="term" value="F:ubiquitin protein ligase binding"/>
    <property type="evidence" value="ECO:0007669"/>
    <property type="project" value="InterPro"/>
</dbReference>
<dbReference type="PANTHER" id="PTHR11932">
    <property type="entry name" value="CULLIN"/>
    <property type="match status" value="1"/>
</dbReference>
<dbReference type="InterPro" id="IPR019559">
    <property type="entry name" value="Cullin_neddylation_domain"/>
</dbReference>
<dbReference type="AlphaFoldDB" id="A0AAZ3Q7X0"/>
<dbReference type="InterPro" id="IPR059120">
    <property type="entry name" value="Cullin-like_AB"/>
</dbReference>
<proteinExistence type="inferred from homology"/>
<dbReference type="SUPFAM" id="SSF46785">
    <property type="entry name" value="Winged helix' DNA-binding domain"/>
    <property type="match status" value="1"/>
</dbReference>
<dbReference type="FunFam" id="1.20.1310.10:FF:000007">
    <property type="entry name" value="Cullin 1"/>
    <property type="match status" value="1"/>
</dbReference>
<evidence type="ECO:0000313" key="11">
    <source>
        <dbReference type="Proteomes" id="UP000694402"/>
    </source>
</evidence>
<dbReference type="SUPFAM" id="SSF75632">
    <property type="entry name" value="Cullin homology domain"/>
    <property type="match status" value="1"/>
</dbReference>
<evidence type="ECO:0000256" key="5">
    <source>
        <dbReference type="ARBA" id="ARBA00022843"/>
    </source>
</evidence>
<dbReference type="PROSITE" id="PS50069">
    <property type="entry name" value="CULLIN_2"/>
    <property type="match status" value="1"/>
</dbReference>